<dbReference type="InterPro" id="IPR020904">
    <property type="entry name" value="Sc_DH/Rdtase_CS"/>
</dbReference>
<feature type="non-terminal residue" evidence="6">
    <location>
        <position position="275"/>
    </location>
</feature>
<dbReference type="PROSITE" id="PS00061">
    <property type="entry name" value="ADH_SHORT"/>
    <property type="match status" value="1"/>
</dbReference>
<evidence type="ECO:0000256" key="4">
    <source>
        <dbReference type="ARBA" id="ARBA00023002"/>
    </source>
</evidence>
<dbReference type="InterPro" id="IPR051737">
    <property type="entry name" value="L-xylulose/Carbonyl_redctase"/>
</dbReference>
<accession>A0A8J9VBC2</accession>
<dbReference type="PRINTS" id="PR00081">
    <property type="entry name" value="GDHRDH"/>
</dbReference>
<comment type="subunit">
    <text evidence="2">Homotetramer.</text>
</comment>
<dbReference type="GO" id="GO:0006006">
    <property type="term" value="P:glucose metabolic process"/>
    <property type="evidence" value="ECO:0007669"/>
    <property type="project" value="TreeGrafter"/>
</dbReference>
<dbReference type="GO" id="GO:0005997">
    <property type="term" value="P:xylulose metabolic process"/>
    <property type="evidence" value="ECO:0007669"/>
    <property type="project" value="TreeGrafter"/>
</dbReference>
<dbReference type="GO" id="GO:0050038">
    <property type="term" value="F:L-xylulose reductase (NADPH) activity"/>
    <property type="evidence" value="ECO:0007669"/>
    <property type="project" value="TreeGrafter"/>
</dbReference>
<evidence type="ECO:0000313" key="7">
    <source>
        <dbReference type="Proteomes" id="UP000838878"/>
    </source>
</evidence>
<dbReference type="Pfam" id="PF00106">
    <property type="entry name" value="adh_short"/>
    <property type="match status" value="1"/>
</dbReference>
<dbReference type="EMBL" id="OV170234">
    <property type="protein sequence ID" value="CAH0719383.1"/>
    <property type="molecule type" value="Genomic_DNA"/>
</dbReference>
<dbReference type="PANTHER" id="PTHR44252">
    <property type="entry name" value="D-ERYTHRULOSE REDUCTASE"/>
    <property type="match status" value="1"/>
</dbReference>
<dbReference type="Gene3D" id="3.40.50.720">
    <property type="entry name" value="NAD(P)-binding Rossmann-like Domain"/>
    <property type="match status" value="1"/>
</dbReference>
<evidence type="ECO:0000256" key="5">
    <source>
        <dbReference type="RuleBase" id="RU000363"/>
    </source>
</evidence>
<keyword evidence="4" id="KW-0560">Oxidoreductase</keyword>
<dbReference type="PRINTS" id="PR00080">
    <property type="entry name" value="SDRFAMILY"/>
</dbReference>
<dbReference type="Proteomes" id="UP000838878">
    <property type="component" value="Chromosome 14"/>
</dbReference>
<comment type="similarity">
    <text evidence="1 5">Belongs to the short-chain dehydrogenases/reductases (SDR) family.</text>
</comment>
<evidence type="ECO:0000313" key="6">
    <source>
        <dbReference type="EMBL" id="CAH0719383.1"/>
    </source>
</evidence>
<dbReference type="OrthoDB" id="1393670at2759"/>
<evidence type="ECO:0000256" key="3">
    <source>
        <dbReference type="ARBA" id="ARBA00022857"/>
    </source>
</evidence>
<name>A0A8J9VBC2_9NEOP</name>
<organism evidence="6 7">
    <name type="scientific">Brenthis ino</name>
    <name type="common">lesser marbled fritillary</name>
    <dbReference type="NCBI Taxonomy" id="405034"/>
    <lineage>
        <taxon>Eukaryota</taxon>
        <taxon>Metazoa</taxon>
        <taxon>Ecdysozoa</taxon>
        <taxon>Arthropoda</taxon>
        <taxon>Hexapoda</taxon>
        <taxon>Insecta</taxon>
        <taxon>Pterygota</taxon>
        <taxon>Neoptera</taxon>
        <taxon>Endopterygota</taxon>
        <taxon>Lepidoptera</taxon>
        <taxon>Glossata</taxon>
        <taxon>Ditrysia</taxon>
        <taxon>Papilionoidea</taxon>
        <taxon>Nymphalidae</taxon>
        <taxon>Heliconiinae</taxon>
        <taxon>Argynnini</taxon>
        <taxon>Brenthis</taxon>
    </lineage>
</organism>
<gene>
    <name evidence="6" type="ORF">BINO364_LOCUS5731</name>
</gene>
<dbReference type="InterPro" id="IPR036291">
    <property type="entry name" value="NAD(P)-bd_dom_sf"/>
</dbReference>
<reference evidence="6" key="1">
    <citation type="submission" date="2021-12" db="EMBL/GenBank/DDBJ databases">
        <authorList>
            <person name="Martin H S."/>
        </authorList>
    </citation>
    <scope>NUCLEOTIDE SEQUENCE</scope>
</reference>
<evidence type="ECO:0000256" key="1">
    <source>
        <dbReference type="ARBA" id="ARBA00006484"/>
    </source>
</evidence>
<sequence length="275" mass="29819">MDKYFEGKRVLVTGGCQGIGKGIVLELWRLGANVVALSHQADNLNKLKNEYPSIEIACVDLCDWDKTRKVIDSLGVFDGLVNCAGFIYNQPFLECSPEIFAMTMDVNVKAILNVSQVIAKKMIANKIKGAIVNISSQTSMVWCIFKYKLANVCSSSALADLFRLLPLSSPHAAIKDHVAYASSKAAVDAMTRVMALELGPHGIRVNAINPTVILTELGRRAWADPVKAQNMLSKIPLGRFGEVHEAVNAIVFLLSDKASMINGVQLPVDGGFLAT</sequence>
<dbReference type="AlphaFoldDB" id="A0A8J9VBC2"/>
<protein>
    <recommendedName>
        <fullName evidence="8">L-xylulose reductase</fullName>
    </recommendedName>
</protein>
<dbReference type="Pfam" id="PF13561">
    <property type="entry name" value="adh_short_C2"/>
    <property type="match status" value="1"/>
</dbReference>
<dbReference type="PANTHER" id="PTHR44252:SF3">
    <property type="entry name" value="D-ERYTHRULOSE REDUCTASE-RELATED"/>
    <property type="match status" value="1"/>
</dbReference>
<evidence type="ECO:0008006" key="8">
    <source>
        <dbReference type="Google" id="ProtNLM"/>
    </source>
</evidence>
<dbReference type="InterPro" id="IPR002347">
    <property type="entry name" value="SDR_fam"/>
</dbReference>
<proteinExistence type="inferred from homology"/>
<keyword evidence="7" id="KW-1185">Reference proteome</keyword>
<dbReference type="SUPFAM" id="SSF51735">
    <property type="entry name" value="NAD(P)-binding Rossmann-fold domains"/>
    <property type="match status" value="1"/>
</dbReference>
<keyword evidence="3" id="KW-0521">NADP</keyword>
<dbReference type="GO" id="GO:0004090">
    <property type="term" value="F:carbonyl reductase (NADPH) activity"/>
    <property type="evidence" value="ECO:0007669"/>
    <property type="project" value="TreeGrafter"/>
</dbReference>
<evidence type="ECO:0000256" key="2">
    <source>
        <dbReference type="ARBA" id="ARBA00011881"/>
    </source>
</evidence>